<evidence type="ECO:0000313" key="1">
    <source>
        <dbReference type="EMBL" id="CAB3259782.1"/>
    </source>
</evidence>
<protein>
    <submittedName>
        <fullName evidence="1">Uncharacterized protein</fullName>
    </submittedName>
</protein>
<dbReference type="EMBL" id="CADEBC010000644">
    <property type="protein sequence ID" value="CAB3259782.1"/>
    <property type="molecule type" value="Genomic_DNA"/>
</dbReference>
<accession>A0A8S1BM63</accession>
<proteinExistence type="predicted"/>
<reference evidence="1 2" key="1">
    <citation type="submission" date="2020-04" db="EMBL/GenBank/DDBJ databases">
        <authorList>
            <person name="Wallbank WR R."/>
            <person name="Pardo Diaz C."/>
            <person name="Kozak K."/>
            <person name="Martin S."/>
            <person name="Jiggins C."/>
            <person name="Moest M."/>
            <person name="Warren A I."/>
            <person name="Byers J.R.P. K."/>
            <person name="Montejo-Kovacevich G."/>
            <person name="Yen C E."/>
        </authorList>
    </citation>
    <scope>NUCLEOTIDE SEQUENCE [LARGE SCALE GENOMIC DNA]</scope>
</reference>
<gene>
    <name evidence="1" type="ORF">APLA_LOCUS17141</name>
</gene>
<dbReference type="Proteomes" id="UP000494106">
    <property type="component" value="Unassembled WGS sequence"/>
</dbReference>
<keyword evidence="2" id="KW-1185">Reference proteome</keyword>
<dbReference type="AlphaFoldDB" id="A0A8S1BM63"/>
<comment type="caution">
    <text evidence="1">The sequence shown here is derived from an EMBL/GenBank/DDBJ whole genome shotgun (WGS) entry which is preliminary data.</text>
</comment>
<evidence type="ECO:0000313" key="2">
    <source>
        <dbReference type="Proteomes" id="UP000494106"/>
    </source>
</evidence>
<name>A0A8S1BM63_ARCPL</name>
<sequence length="108" mass="12103">MSSGTIQTDSKSNPDTVPSCFEILQACDVNYSYLPSNASSVAPEKVIILSYMDSKIENFEDGDAIDKETYYARQFAIYKINQTKNQDENMLDSSLVKDLTETEAQVIK</sequence>
<organism evidence="1 2">
    <name type="scientific">Arctia plantaginis</name>
    <name type="common">Wood tiger moth</name>
    <name type="synonym">Phalaena plantaginis</name>
    <dbReference type="NCBI Taxonomy" id="874455"/>
    <lineage>
        <taxon>Eukaryota</taxon>
        <taxon>Metazoa</taxon>
        <taxon>Ecdysozoa</taxon>
        <taxon>Arthropoda</taxon>
        <taxon>Hexapoda</taxon>
        <taxon>Insecta</taxon>
        <taxon>Pterygota</taxon>
        <taxon>Neoptera</taxon>
        <taxon>Endopterygota</taxon>
        <taxon>Lepidoptera</taxon>
        <taxon>Glossata</taxon>
        <taxon>Ditrysia</taxon>
        <taxon>Noctuoidea</taxon>
        <taxon>Erebidae</taxon>
        <taxon>Arctiinae</taxon>
        <taxon>Arctia</taxon>
    </lineage>
</organism>